<dbReference type="Proteomes" id="UP001595818">
    <property type="component" value="Unassembled WGS sequence"/>
</dbReference>
<accession>A0ABV9T1B7</accession>
<proteinExistence type="predicted"/>
<dbReference type="EMBL" id="JBHSJJ010000006">
    <property type="protein sequence ID" value="MFC4872476.1"/>
    <property type="molecule type" value="Genomic_DNA"/>
</dbReference>
<dbReference type="RefSeq" id="WP_377064902.1">
    <property type="nucleotide sequence ID" value="NZ_JBHSJJ010000006.1"/>
</dbReference>
<keyword evidence="2" id="KW-1185">Reference proteome</keyword>
<reference evidence="2" key="1">
    <citation type="journal article" date="2019" name="Int. J. Syst. Evol. Microbiol.">
        <title>The Global Catalogue of Microorganisms (GCM) 10K type strain sequencing project: providing services to taxonomists for standard genome sequencing and annotation.</title>
        <authorList>
            <consortium name="The Broad Institute Genomics Platform"/>
            <consortium name="The Broad Institute Genome Sequencing Center for Infectious Disease"/>
            <person name="Wu L."/>
            <person name="Ma J."/>
        </authorList>
    </citation>
    <scope>NUCLEOTIDE SEQUENCE [LARGE SCALE GENOMIC DNA]</scope>
    <source>
        <strain evidence="2">CGMCC 4.7466</strain>
    </source>
</reference>
<evidence type="ECO:0000313" key="2">
    <source>
        <dbReference type="Proteomes" id="UP001595818"/>
    </source>
</evidence>
<organism evidence="1 2">
    <name type="scientific">Negadavirga shengliensis</name>
    <dbReference type="NCBI Taxonomy" id="1389218"/>
    <lineage>
        <taxon>Bacteria</taxon>
        <taxon>Pseudomonadati</taxon>
        <taxon>Bacteroidota</taxon>
        <taxon>Cytophagia</taxon>
        <taxon>Cytophagales</taxon>
        <taxon>Cyclobacteriaceae</taxon>
        <taxon>Negadavirga</taxon>
    </lineage>
</organism>
<name>A0ABV9T1B7_9BACT</name>
<sequence>MLGELPLDLPDYRYFKGTDRYSSDVRFSGHSRTSGKIQNIKMVDGYIFIAYFPGLDGPDTEDSFVNKSPEEAVKFWKRMRKKYLHRLAVFDSVGNRMADTVLDGLLHGSMVIRNGELWMLEKPDEDVEQDYFRLFRVGLKREDVDEGGKFVD</sequence>
<protein>
    <submittedName>
        <fullName evidence="1">Uncharacterized protein</fullName>
    </submittedName>
</protein>
<comment type="caution">
    <text evidence="1">The sequence shown here is derived from an EMBL/GenBank/DDBJ whole genome shotgun (WGS) entry which is preliminary data.</text>
</comment>
<gene>
    <name evidence="1" type="ORF">ACFPFU_12325</name>
</gene>
<evidence type="ECO:0000313" key="1">
    <source>
        <dbReference type="EMBL" id="MFC4872476.1"/>
    </source>
</evidence>